<name>A0A9X0AJY7_9HELO</name>
<organism evidence="2 3">
    <name type="scientific">Sclerotinia nivalis</name>
    <dbReference type="NCBI Taxonomy" id="352851"/>
    <lineage>
        <taxon>Eukaryota</taxon>
        <taxon>Fungi</taxon>
        <taxon>Dikarya</taxon>
        <taxon>Ascomycota</taxon>
        <taxon>Pezizomycotina</taxon>
        <taxon>Leotiomycetes</taxon>
        <taxon>Helotiales</taxon>
        <taxon>Sclerotiniaceae</taxon>
        <taxon>Sclerotinia</taxon>
    </lineage>
</organism>
<feature type="compositionally biased region" description="Acidic residues" evidence="1">
    <location>
        <begin position="60"/>
        <end position="72"/>
    </location>
</feature>
<evidence type="ECO:0000256" key="1">
    <source>
        <dbReference type="SAM" id="MobiDB-lite"/>
    </source>
</evidence>
<accession>A0A9X0AJY7</accession>
<gene>
    <name evidence="2" type="ORF">OCU04_006527</name>
</gene>
<feature type="region of interest" description="Disordered" evidence="1">
    <location>
        <begin position="60"/>
        <end position="93"/>
    </location>
</feature>
<reference evidence="2" key="1">
    <citation type="submission" date="2022-11" db="EMBL/GenBank/DDBJ databases">
        <title>Genome Resource of Sclerotinia nivalis Strain SnTB1, a Plant Pathogen Isolated from American Ginseng.</title>
        <authorList>
            <person name="Fan S."/>
        </authorList>
    </citation>
    <scope>NUCLEOTIDE SEQUENCE</scope>
    <source>
        <strain evidence="2">SnTB1</strain>
    </source>
</reference>
<sequence length="93" mass="10818">MSCYFCSYTNISEMKICDRCKAVLPGEQDIERITVHHGDDNWKIASLVHEGRVKMFDDLLETTDEDDEDDEDQDKKKGDKKKQDKGETGWEET</sequence>
<evidence type="ECO:0000313" key="2">
    <source>
        <dbReference type="EMBL" id="KAJ8064175.1"/>
    </source>
</evidence>
<protein>
    <submittedName>
        <fullName evidence="2">Uncharacterized protein</fullName>
    </submittedName>
</protein>
<feature type="compositionally biased region" description="Basic and acidic residues" evidence="1">
    <location>
        <begin position="73"/>
        <end position="93"/>
    </location>
</feature>
<proteinExistence type="predicted"/>
<dbReference type="EMBL" id="JAPEIS010000007">
    <property type="protein sequence ID" value="KAJ8064175.1"/>
    <property type="molecule type" value="Genomic_DNA"/>
</dbReference>
<evidence type="ECO:0000313" key="3">
    <source>
        <dbReference type="Proteomes" id="UP001152300"/>
    </source>
</evidence>
<dbReference type="Proteomes" id="UP001152300">
    <property type="component" value="Unassembled WGS sequence"/>
</dbReference>
<comment type="caution">
    <text evidence="2">The sequence shown here is derived from an EMBL/GenBank/DDBJ whole genome shotgun (WGS) entry which is preliminary data.</text>
</comment>
<dbReference type="AlphaFoldDB" id="A0A9X0AJY7"/>
<keyword evidence="3" id="KW-1185">Reference proteome</keyword>